<dbReference type="SUPFAM" id="SSF57190">
    <property type="entry name" value="Colipase-like"/>
    <property type="match status" value="1"/>
</dbReference>
<dbReference type="PANTHER" id="PTHR10041:SF5">
    <property type="entry name" value="LEUCINE-RICH COLIPASE-LIKE PROTEIN 1"/>
    <property type="match status" value="1"/>
</dbReference>
<dbReference type="GO" id="GO:0005576">
    <property type="term" value="C:extracellular region"/>
    <property type="evidence" value="ECO:0007669"/>
    <property type="project" value="InterPro"/>
</dbReference>
<dbReference type="EMBL" id="ASGP02000001">
    <property type="protein sequence ID" value="KAH9529068.1"/>
    <property type="molecule type" value="Genomic_DNA"/>
</dbReference>
<keyword evidence="4" id="KW-1185">Reference proteome</keyword>
<dbReference type="EMBL" id="SDOV01000004">
    <property type="protein sequence ID" value="KAH7641969.1"/>
    <property type="molecule type" value="Genomic_DNA"/>
</dbReference>
<reference evidence="3" key="4">
    <citation type="journal article" date="2022" name="Res Sq">
        <title>Comparative Genomics Reveals Insights into the Divergent Evolution of Astigmatic Mites and Household Pest Adaptations.</title>
        <authorList>
            <person name="Xiong Q."/>
            <person name="Wan A.T.-Y."/>
            <person name="Liu X.-Y."/>
            <person name="Fung C.S.-H."/>
            <person name="Xiao X."/>
            <person name="Malainual N."/>
            <person name="Hou J."/>
            <person name="Wang L."/>
            <person name="Wang M."/>
            <person name="Yang K."/>
            <person name="Cui Y."/>
            <person name="Leung E."/>
            <person name="Nong W."/>
            <person name="Shin S.-K."/>
            <person name="Au S."/>
            <person name="Jeong K.Y."/>
            <person name="Chew F.T."/>
            <person name="Hui J."/>
            <person name="Leung T.F."/>
            <person name="Tungtrongchitr A."/>
            <person name="Zhong N."/>
            <person name="Liu Z."/>
            <person name="Tsui S."/>
        </authorList>
    </citation>
    <scope>NUCLEOTIDE SEQUENCE</scope>
    <source>
        <strain evidence="3">Derf</strain>
        <tissue evidence="3">Whole organism</tissue>
    </source>
</reference>
<organism evidence="3 4">
    <name type="scientific">Dermatophagoides farinae</name>
    <name type="common">American house dust mite</name>
    <dbReference type="NCBI Taxonomy" id="6954"/>
    <lineage>
        <taxon>Eukaryota</taxon>
        <taxon>Metazoa</taxon>
        <taxon>Ecdysozoa</taxon>
        <taxon>Arthropoda</taxon>
        <taxon>Chelicerata</taxon>
        <taxon>Arachnida</taxon>
        <taxon>Acari</taxon>
        <taxon>Acariformes</taxon>
        <taxon>Sarcoptiformes</taxon>
        <taxon>Astigmata</taxon>
        <taxon>Psoroptidia</taxon>
        <taxon>Analgoidea</taxon>
        <taxon>Pyroglyphidae</taxon>
        <taxon>Dermatophagoidinae</taxon>
        <taxon>Dermatophagoides</taxon>
    </lineage>
</organism>
<dbReference type="Proteomes" id="UP000828236">
    <property type="component" value="Unassembled WGS sequence"/>
</dbReference>
<evidence type="ECO:0000313" key="4">
    <source>
        <dbReference type="Proteomes" id="UP000790347"/>
    </source>
</evidence>
<dbReference type="GO" id="GO:0016042">
    <property type="term" value="P:lipid catabolic process"/>
    <property type="evidence" value="ECO:0007669"/>
    <property type="project" value="InterPro"/>
</dbReference>
<feature type="chain" id="PRO_5038276989" evidence="1">
    <location>
        <begin position="24"/>
        <end position="146"/>
    </location>
</feature>
<evidence type="ECO:0000313" key="2">
    <source>
        <dbReference type="EMBL" id="KAH7641969.1"/>
    </source>
</evidence>
<protein>
    <submittedName>
        <fullName evidence="3">Uncharacterized protein</fullName>
    </submittedName>
</protein>
<name>A0A922IGU9_DERFA</name>
<dbReference type="PANTHER" id="PTHR10041">
    <property type="entry name" value="COLIPASE"/>
    <property type="match status" value="1"/>
</dbReference>
<feature type="signal peptide" evidence="1">
    <location>
        <begin position="1"/>
        <end position="23"/>
    </location>
</feature>
<dbReference type="GO" id="GO:0007586">
    <property type="term" value="P:digestion"/>
    <property type="evidence" value="ECO:0007669"/>
    <property type="project" value="InterPro"/>
</dbReference>
<dbReference type="Gene3D" id="2.10.80.10">
    <property type="entry name" value="Lipase, subunit A"/>
    <property type="match status" value="1"/>
</dbReference>
<reference evidence="2" key="2">
    <citation type="submission" date="2020-06" db="EMBL/GenBank/DDBJ databases">
        <authorList>
            <person name="Ji K."/>
            <person name="Li J."/>
        </authorList>
    </citation>
    <scope>NUCLEOTIDE SEQUENCE</scope>
    <source>
        <strain evidence="2">JKM2019</strain>
        <tissue evidence="2">Whole body</tissue>
    </source>
</reference>
<reference evidence="3" key="1">
    <citation type="submission" date="2013-05" db="EMBL/GenBank/DDBJ databases">
        <authorList>
            <person name="Yim A.K.Y."/>
            <person name="Chan T.F."/>
            <person name="Ji K.M."/>
            <person name="Liu X.Y."/>
            <person name="Zhou J.W."/>
            <person name="Li R.Q."/>
            <person name="Yang K.Y."/>
            <person name="Li J."/>
            <person name="Li M."/>
            <person name="Law P.T.W."/>
            <person name="Wu Y.L."/>
            <person name="Cai Z.L."/>
            <person name="Qin H."/>
            <person name="Bao Y."/>
            <person name="Leung R.K.K."/>
            <person name="Ng P.K.S."/>
            <person name="Zou J."/>
            <person name="Zhong X.J."/>
            <person name="Ran P.X."/>
            <person name="Zhong N.S."/>
            <person name="Liu Z.G."/>
            <person name="Tsui S.K.W."/>
        </authorList>
    </citation>
    <scope>NUCLEOTIDE SEQUENCE</scope>
    <source>
        <strain evidence="3">Derf</strain>
        <tissue evidence="3">Whole organism</tissue>
    </source>
</reference>
<dbReference type="PROSITE" id="PS51342">
    <property type="entry name" value="COLIPASE_2"/>
    <property type="match status" value="1"/>
</dbReference>
<keyword evidence="1" id="KW-0732">Signal</keyword>
<proteinExistence type="predicted"/>
<dbReference type="InterPro" id="IPR001981">
    <property type="entry name" value="Colipase"/>
</dbReference>
<evidence type="ECO:0000256" key="1">
    <source>
        <dbReference type="SAM" id="SignalP"/>
    </source>
</evidence>
<dbReference type="Proteomes" id="UP000790347">
    <property type="component" value="Unassembled WGS sequence"/>
</dbReference>
<accession>A0A922IGU9</accession>
<dbReference type="AlphaFoldDB" id="A0A922IGU9"/>
<dbReference type="GO" id="GO:0008047">
    <property type="term" value="F:enzyme activator activity"/>
    <property type="evidence" value="ECO:0007669"/>
    <property type="project" value="InterPro"/>
</dbReference>
<comment type="caution">
    <text evidence="3">The sequence shown here is derived from an EMBL/GenBank/DDBJ whole genome shotgun (WGS) entry which is preliminary data.</text>
</comment>
<sequence length="146" mass="16666">MMADYLYRFSLALFATSFVMINAEISDSGAQQNKPEFKVLGKDLEEAKERWMELEDWGDDDMMQHPIDEGLRRTHRELGEICTYSRDCRSGCCQLDRETKLRSCQPKANVGEKCTNAQVKADTYVDACPCVAGYDHCSFPKEVCTK</sequence>
<evidence type="ECO:0000313" key="3">
    <source>
        <dbReference type="EMBL" id="KAH9529068.1"/>
    </source>
</evidence>
<gene>
    <name evidence="3" type="ORF">DERF_002977</name>
    <name evidence="2" type="ORF">HUG17_5014</name>
</gene>
<dbReference type="OrthoDB" id="6487910at2759"/>
<reference evidence="2" key="3">
    <citation type="journal article" date="2021" name="World Allergy Organ. J.">
        <title>Chromosome-level assembly of Dermatophagoides farinae genome and transcriptome reveals two novel allergens Der f 37 and Der f 39.</title>
        <authorList>
            <person name="Chen J."/>
            <person name="Cai Z."/>
            <person name="Fan D."/>
            <person name="Hu J."/>
            <person name="Hou Y."/>
            <person name="He Y."/>
            <person name="Zhang Z."/>
            <person name="Zhao Z."/>
            <person name="Gao P."/>
            <person name="Hu W."/>
            <person name="Sun J."/>
            <person name="Li J."/>
            <person name="Ji K."/>
        </authorList>
    </citation>
    <scope>NUCLEOTIDE SEQUENCE</scope>
    <source>
        <strain evidence="2">JKM2019</strain>
    </source>
</reference>